<accession>A0A1X2GDX4</accession>
<comment type="caution">
    <text evidence="2">The sequence shown here is derived from an EMBL/GenBank/DDBJ whole genome shotgun (WGS) entry which is preliminary data.</text>
</comment>
<dbReference type="OrthoDB" id="2404785at2759"/>
<feature type="region of interest" description="Disordered" evidence="1">
    <location>
        <begin position="122"/>
        <end position="267"/>
    </location>
</feature>
<feature type="region of interest" description="Disordered" evidence="1">
    <location>
        <begin position="56"/>
        <end position="80"/>
    </location>
</feature>
<name>A0A1X2GDX4_9FUNG</name>
<organism evidence="2 3">
    <name type="scientific">Hesseltinella vesiculosa</name>
    <dbReference type="NCBI Taxonomy" id="101127"/>
    <lineage>
        <taxon>Eukaryota</taxon>
        <taxon>Fungi</taxon>
        <taxon>Fungi incertae sedis</taxon>
        <taxon>Mucoromycota</taxon>
        <taxon>Mucoromycotina</taxon>
        <taxon>Mucoromycetes</taxon>
        <taxon>Mucorales</taxon>
        <taxon>Cunninghamellaceae</taxon>
        <taxon>Hesseltinella</taxon>
    </lineage>
</organism>
<dbReference type="AlphaFoldDB" id="A0A1X2GDX4"/>
<reference evidence="2 3" key="1">
    <citation type="submission" date="2016-07" db="EMBL/GenBank/DDBJ databases">
        <title>Pervasive Adenine N6-methylation of Active Genes in Fungi.</title>
        <authorList>
            <consortium name="DOE Joint Genome Institute"/>
            <person name="Mondo S.J."/>
            <person name="Dannebaum R.O."/>
            <person name="Kuo R.C."/>
            <person name="Labutti K."/>
            <person name="Haridas S."/>
            <person name="Kuo A."/>
            <person name="Salamov A."/>
            <person name="Ahrendt S.R."/>
            <person name="Lipzen A."/>
            <person name="Sullivan W."/>
            <person name="Andreopoulos W.B."/>
            <person name="Clum A."/>
            <person name="Lindquist E."/>
            <person name="Daum C."/>
            <person name="Ramamoorthy G.K."/>
            <person name="Gryganskyi A."/>
            <person name="Culley D."/>
            <person name="Magnuson J.K."/>
            <person name="James T.Y."/>
            <person name="O'Malley M.A."/>
            <person name="Stajich J.E."/>
            <person name="Spatafora J.W."/>
            <person name="Visel A."/>
            <person name="Grigoriev I.V."/>
        </authorList>
    </citation>
    <scope>NUCLEOTIDE SEQUENCE [LARGE SCALE GENOMIC DNA]</scope>
    <source>
        <strain evidence="2 3">NRRL 3301</strain>
    </source>
</reference>
<keyword evidence="3" id="KW-1185">Reference proteome</keyword>
<proteinExistence type="predicted"/>
<evidence type="ECO:0000313" key="3">
    <source>
        <dbReference type="Proteomes" id="UP000242146"/>
    </source>
</evidence>
<evidence type="ECO:0000256" key="1">
    <source>
        <dbReference type="SAM" id="MobiDB-lite"/>
    </source>
</evidence>
<feature type="compositionally biased region" description="Polar residues" evidence="1">
    <location>
        <begin position="243"/>
        <end position="253"/>
    </location>
</feature>
<feature type="compositionally biased region" description="Polar residues" evidence="1">
    <location>
        <begin position="136"/>
        <end position="159"/>
    </location>
</feature>
<gene>
    <name evidence="2" type="ORF">DM01DRAFT_1337126</name>
</gene>
<dbReference type="EMBL" id="MCGT01000020">
    <property type="protein sequence ID" value="ORX51621.1"/>
    <property type="molecule type" value="Genomic_DNA"/>
</dbReference>
<evidence type="ECO:0000313" key="2">
    <source>
        <dbReference type="EMBL" id="ORX51621.1"/>
    </source>
</evidence>
<dbReference type="Proteomes" id="UP000242146">
    <property type="component" value="Unassembled WGS sequence"/>
</dbReference>
<sequence length="292" mass="32983">MKTKGPAFEIRFCDDNKVQVFDLSNRGPGTVDQRLPNEYREDDVRQGRLRYSKLGNQWAQEDRRPPYRDGGITYDEQRENERDVIPVLARQRQMEDAKEQQHILEGEEAVRKAMERKERIAMAKRNRDRRLAEEQQAGSSLSTASTAHTDTLSPDQDPSPTIPEAAIVKHHSQISTTSAHKPSIAHELSAPATPLPNRRADDVAQGHSLSSDRMQPRPPYPDSQSASPAFASYKPPMPAPYHASQQPSHTMSYYQPPPTMTPQLKHDEPLDSFFHQDADEKKKPASSGFCCC</sequence>
<protein>
    <submittedName>
        <fullName evidence="2">Uncharacterized protein</fullName>
    </submittedName>
</protein>